<proteinExistence type="predicted"/>
<reference evidence="1 2" key="1">
    <citation type="submission" date="2015-11" db="EMBL/GenBank/DDBJ databases">
        <title>Draft genome sequences of new species of the genus Lactobacillus isolated from orchardgrass silage.</title>
        <authorList>
            <person name="Tohno M."/>
            <person name="Tanizawa Y."/>
            <person name="Arita M."/>
        </authorList>
    </citation>
    <scope>NUCLEOTIDE SEQUENCE [LARGE SCALE GENOMIC DNA]</scope>
    <source>
        <strain evidence="1 2">IWT126</strain>
    </source>
</reference>
<dbReference type="OrthoDB" id="2293239at2"/>
<dbReference type="AlphaFoldDB" id="A0A1Z5IGD7"/>
<dbReference type="RefSeq" id="WP_089136368.1">
    <property type="nucleotide sequence ID" value="NZ_BCMG01000003.1"/>
</dbReference>
<gene>
    <name evidence="1" type="ORF">IWT126_00781</name>
</gene>
<organism evidence="1 2">
    <name type="scientific">Secundilactobacillus silagei JCM 19001</name>
    <dbReference type="NCBI Taxonomy" id="1302250"/>
    <lineage>
        <taxon>Bacteria</taxon>
        <taxon>Bacillati</taxon>
        <taxon>Bacillota</taxon>
        <taxon>Bacilli</taxon>
        <taxon>Lactobacillales</taxon>
        <taxon>Lactobacillaceae</taxon>
        <taxon>Secundilactobacillus</taxon>
    </lineage>
</organism>
<protein>
    <submittedName>
        <fullName evidence="1">Uncharacterized protein</fullName>
    </submittedName>
</protein>
<name>A0A1Z5IGD7_9LACO</name>
<evidence type="ECO:0000313" key="2">
    <source>
        <dbReference type="Proteomes" id="UP000198402"/>
    </source>
</evidence>
<accession>A0A1Z5IGD7</accession>
<dbReference type="Proteomes" id="UP000198402">
    <property type="component" value="Unassembled WGS sequence"/>
</dbReference>
<dbReference type="STRING" id="1302250.GCA_001313225_02161"/>
<sequence>MFKKRIIGFVLSVIAIFSLSLVVLPTQASAKSTLKSFPMRLHRTWYHYDGHGRYDTIHFSAKKIRSAQYYDHKWYHYTSRLHHRNVNSNKITKHPNWLVGQTYHYRGAFWTNTMGWNQTAGDGDSYKVETKRFHYRKIRVLSVAGGAENWISDHFYTHKRIAHKLGNHHFSGELYY</sequence>
<keyword evidence="2" id="KW-1185">Reference proteome</keyword>
<evidence type="ECO:0000313" key="1">
    <source>
        <dbReference type="EMBL" id="GAX00766.1"/>
    </source>
</evidence>
<comment type="caution">
    <text evidence="1">The sequence shown here is derived from an EMBL/GenBank/DDBJ whole genome shotgun (WGS) entry which is preliminary data.</text>
</comment>
<dbReference type="EMBL" id="BCMG01000003">
    <property type="protein sequence ID" value="GAX00766.1"/>
    <property type="molecule type" value="Genomic_DNA"/>
</dbReference>